<protein>
    <submittedName>
        <fullName evidence="2">VWFA domain-containing protein</fullName>
    </submittedName>
</protein>
<keyword evidence="1" id="KW-1185">Reference proteome</keyword>
<organism evidence="1 2">
    <name type="scientific">Panagrolaimus superbus</name>
    <dbReference type="NCBI Taxonomy" id="310955"/>
    <lineage>
        <taxon>Eukaryota</taxon>
        <taxon>Metazoa</taxon>
        <taxon>Ecdysozoa</taxon>
        <taxon>Nematoda</taxon>
        <taxon>Chromadorea</taxon>
        <taxon>Rhabditida</taxon>
        <taxon>Tylenchina</taxon>
        <taxon>Panagrolaimomorpha</taxon>
        <taxon>Panagrolaimoidea</taxon>
        <taxon>Panagrolaimidae</taxon>
        <taxon>Panagrolaimus</taxon>
    </lineage>
</organism>
<evidence type="ECO:0000313" key="2">
    <source>
        <dbReference type="WBParaSite" id="PSU_v2.g10533.t1"/>
    </source>
</evidence>
<accession>A0A914XXS0</accession>
<name>A0A914XXS0_9BILA</name>
<dbReference type="AlphaFoldDB" id="A0A914XXS0"/>
<proteinExistence type="predicted"/>
<dbReference type="Proteomes" id="UP000887577">
    <property type="component" value="Unplaced"/>
</dbReference>
<dbReference type="Gene3D" id="3.40.50.410">
    <property type="entry name" value="von Willebrand factor, type A domain"/>
    <property type="match status" value="1"/>
</dbReference>
<dbReference type="InterPro" id="IPR036465">
    <property type="entry name" value="vWFA_dom_sf"/>
</dbReference>
<reference evidence="2" key="1">
    <citation type="submission" date="2022-11" db="UniProtKB">
        <authorList>
            <consortium name="WormBaseParasite"/>
        </authorList>
    </citation>
    <scope>IDENTIFICATION</scope>
</reference>
<dbReference type="SUPFAM" id="SSF53300">
    <property type="entry name" value="vWA-like"/>
    <property type="match status" value="1"/>
</dbReference>
<dbReference type="WBParaSite" id="PSU_v2.g10533.t1">
    <property type="protein sequence ID" value="PSU_v2.g10533.t1"/>
    <property type="gene ID" value="PSU_v2.g10533"/>
</dbReference>
<sequence>MMNNAIANAQTLKNNGATIVTLGIGNENFSTLGQLATNNSFNFAISDLTDNNAVTSMVNTIAEKLASVCAVNGTPTTTTKYQTTTSTSPPTTPPSTIPPTTALHCTKGPFINQDIAIVYDLSTANASVPNLADSLTSMIGNQFFADPAYNIDANITRLALAPFPVNDNILGYINGITFDYNIIPNRLNLQRFANLTLMLYESFGDLNLLTAEGLNNSLTTVNSLNTTLQNTVILFATESNGVTNADQIVQTLKSKGTTIIVIFVGNGNSTGFESIASDASLFKLLPNATDTATVKTIAEFVKTYLLQKSPICGF</sequence>
<dbReference type="Gene3D" id="3.20.20.80">
    <property type="entry name" value="Glycosidases"/>
    <property type="match status" value="1"/>
</dbReference>
<evidence type="ECO:0000313" key="1">
    <source>
        <dbReference type="Proteomes" id="UP000887577"/>
    </source>
</evidence>